<dbReference type="CDD" id="cd21117">
    <property type="entry name" value="Twitch_MoaA"/>
    <property type="match status" value="1"/>
</dbReference>
<keyword evidence="4" id="KW-0949">S-adenosyl-L-methionine</keyword>
<keyword evidence="3" id="KW-0004">4Fe-4S</keyword>
<gene>
    <name evidence="14" type="primary">moaA</name>
    <name evidence="14" type="ORF">CEE37_12045</name>
</gene>
<evidence type="ECO:0000256" key="3">
    <source>
        <dbReference type="ARBA" id="ARBA00022485"/>
    </source>
</evidence>
<dbReference type="GO" id="GO:0051539">
    <property type="term" value="F:4 iron, 4 sulfur cluster binding"/>
    <property type="evidence" value="ECO:0007669"/>
    <property type="project" value="UniProtKB-KW"/>
</dbReference>
<dbReference type="InterPro" id="IPR007197">
    <property type="entry name" value="rSAM"/>
</dbReference>
<dbReference type="InterPro" id="IPR040064">
    <property type="entry name" value="MoaA-like"/>
</dbReference>
<dbReference type="InterPro" id="IPR050105">
    <property type="entry name" value="MoCo_biosynth_MoaA/MoaC"/>
</dbReference>
<dbReference type="PANTHER" id="PTHR22960:SF0">
    <property type="entry name" value="MOLYBDENUM COFACTOR BIOSYNTHESIS PROTEIN 1"/>
    <property type="match status" value="1"/>
</dbReference>
<dbReference type="InterPro" id="IPR013785">
    <property type="entry name" value="Aldolase_TIM"/>
</dbReference>
<reference evidence="14 15" key="1">
    <citation type="submission" date="2017-06" db="EMBL/GenBank/DDBJ databases">
        <title>Novel microbial phyla capable of carbon fixation and sulfur reduction in deep-sea sediments.</title>
        <authorList>
            <person name="Huang J."/>
            <person name="Baker B."/>
            <person name="Wang Y."/>
        </authorList>
    </citation>
    <scope>NUCLEOTIDE SEQUENCE [LARGE SCALE GENOMIC DNA]</scope>
    <source>
        <strain evidence="14">B3_LCP</strain>
    </source>
</reference>
<protein>
    <recommendedName>
        <fullName evidence="2">GTP 3',8-cyclase</fullName>
        <ecNumber evidence="2">4.1.99.22</ecNumber>
    </recommendedName>
</protein>
<dbReference type="InterPro" id="IPR013483">
    <property type="entry name" value="MoaA"/>
</dbReference>
<dbReference type="GO" id="GO:0046872">
    <property type="term" value="F:metal ion binding"/>
    <property type="evidence" value="ECO:0007669"/>
    <property type="project" value="UniProtKB-KW"/>
</dbReference>
<dbReference type="GO" id="GO:0006777">
    <property type="term" value="P:Mo-molybdopterin cofactor biosynthetic process"/>
    <property type="evidence" value="ECO:0007669"/>
    <property type="project" value="UniProtKB-KW"/>
</dbReference>
<evidence type="ECO:0000313" key="14">
    <source>
        <dbReference type="EMBL" id="TKJ39144.1"/>
    </source>
</evidence>
<evidence type="ECO:0000256" key="6">
    <source>
        <dbReference type="ARBA" id="ARBA00022741"/>
    </source>
</evidence>
<dbReference type="PROSITE" id="PS01305">
    <property type="entry name" value="MOAA_NIFB_PQQE"/>
    <property type="match status" value="1"/>
</dbReference>
<comment type="caution">
    <text evidence="14">The sequence shown here is derived from an EMBL/GenBank/DDBJ whole genome shotgun (WGS) entry which is preliminary data.</text>
</comment>
<keyword evidence="9" id="KW-0342">GTP-binding</keyword>
<dbReference type="GO" id="GO:0061799">
    <property type="term" value="F:cyclic pyranopterin monophosphate synthase activity"/>
    <property type="evidence" value="ECO:0007669"/>
    <property type="project" value="TreeGrafter"/>
</dbReference>
<dbReference type="AlphaFoldDB" id="A0A532UW29"/>
<dbReference type="SMART" id="SM00729">
    <property type="entry name" value="Elp3"/>
    <property type="match status" value="1"/>
</dbReference>
<dbReference type="InterPro" id="IPR058240">
    <property type="entry name" value="rSAM_sf"/>
</dbReference>
<evidence type="ECO:0000256" key="5">
    <source>
        <dbReference type="ARBA" id="ARBA00022723"/>
    </source>
</evidence>
<evidence type="ECO:0000256" key="1">
    <source>
        <dbReference type="ARBA" id="ARBA00001966"/>
    </source>
</evidence>
<dbReference type="InterPro" id="IPR010505">
    <property type="entry name" value="MoaA_twitch"/>
</dbReference>
<dbReference type="SFLD" id="SFLDS00029">
    <property type="entry name" value="Radical_SAM"/>
    <property type="match status" value="1"/>
</dbReference>
<evidence type="ECO:0000256" key="12">
    <source>
        <dbReference type="ARBA" id="ARBA00048697"/>
    </source>
</evidence>
<dbReference type="NCBIfam" id="TIGR02666">
    <property type="entry name" value="moaA"/>
    <property type="match status" value="1"/>
</dbReference>
<dbReference type="GO" id="GO:0061798">
    <property type="term" value="F:GTP 3',8'-cyclase activity"/>
    <property type="evidence" value="ECO:0007669"/>
    <property type="project" value="UniProtKB-EC"/>
</dbReference>
<dbReference type="PANTHER" id="PTHR22960">
    <property type="entry name" value="MOLYBDOPTERIN COFACTOR SYNTHESIS PROTEIN A"/>
    <property type="match status" value="1"/>
</dbReference>
<dbReference type="SFLD" id="SFLDG01383">
    <property type="entry name" value="cyclic_pyranopterin_phosphate"/>
    <property type="match status" value="1"/>
</dbReference>
<evidence type="ECO:0000256" key="9">
    <source>
        <dbReference type="ARBA" id="ARBA00023134"/>
    </source>
</evidence>
<dbReference type="SFLD" id="SFLDG01386">
    <property type="entry name" value="main_SPASM_domain-containing"/>
    <property type="match status" value="1"/>
</dbReference>
<comment type="cofactor">
    <cofactor evidence="1">
        <name>[4Fe-4S] cluster</name>
        <dbReference type="ChEBI" id="CHEBI:49883"/>
    </cofactor>
</comment>
<dbReference type="Proteomes" id="UP000319619">
    <property type="component" value="Unassembled WGS sequence"/>
</dbReference>
<dbReference type="GO" id="GO:0005525">
    <property type="term" value="F:GTP binding"/>
    <property type="evidence" value="ECO:0007669"/>
    <property type="project" value="UniProtKB-KW"/>
</dbReference>
<name>A0A532UW29_UNCL8</name>
<dbReference type="Pfam" id="PF04055">
    <property type="entry name" value="Radical_SAM"/>
    <property type="match status" value="1"/>
</dbReference>
<feature type="domain" description="Radical SAM core" evidence="13">
    <location>
        <begin position="15"/>
        <end position="238"/>
    </location>
</feature>
<keyword evidence="5" id="KW-0479">Metal-binding</keyword>
<keyword evidence="10" id="KW-0501">Molybdenum cofactor biosynthesis</keyword>
<evidence type="ECO:0000256" key="2">
    <source>
        <dbReference type="ARBA" id="ARBA00012167"/>
    </source>
</evidence>
<accession>A0A532UW29</accession>
<dbReference type="CDD" id="cd01335">
    <property type="entry name" value="Radical_SAM"/>
    <property type="match status" value="1"/>
</dbReference>
<evidence type="ECO:0000259" key="13">
    <source>
        <dbReference type="PROSITE" id="PS51918"/>
    </source>
</evidence>
<evidence type="ECO:0000313" key="15">
    <source>
        <dbReference type="Proteomes" id="UP000319619"/>
    </source>
</evidence>
<evidence type="ECO:0000256" key="4">
    <source>
        <dbReference type="ARBA" id="ARBA00022691"/>
    </source>
</evidence>
<dbReference type="UniPathway" id="UPA00344"/>
<proteinExistence type="predicted"/>
<dbReference type="SFLD" id="SFLDG01067">
    <property type="entry name" value="SPASM/twitch_domain_containing"/>
    <property type="match status" value="1"/>
</dbReference>
<dbReference type="Pfam" id="PF06463">
    <property type="entry name" value="Mob_synth_C"/>
    <property type="match status" value="1"/>
</dbReference>
<evidence type="ECO:0000256" key="10">
    <source>
        <dbReference type="ARBA" id="ARBA00023150"/>
    </source>
</evidence>
<organism evidence="14 15">
    <name type="scientific">candidate division LCP-89 bacterium B3_LCP</name>
    <dbReference type="NCBI Taxonomy" id="2012998"/>
    <lineage>
        <taxon>Bacteria</taxon>
        <taxon>Pseudomonadati</taxon>
        <taxon>Bacteria division LCP-89</taxon>
    </lineage>
</organism>
<evidence type="ECO:0000256" key="11">
    <source>
        <dbReference type="ARBA" id="ARBA00023239"/>
    </source>
</evidence>
<keyword evidence="6" id="KW-0547">Nucleotide-binding</keyword>
<dbReference type="EMBL" id="NJBN01000008">
    <property type="protein sequence ID" value="TKJ39144.1"/>
    <property type="molecule type" value="Genomic_DNA"/>
</dbReference>
<dbReference type="EC" id="4.1.99.22" evidence="2"/>
<keyword evidence="11" id="KW-0456">Lyase</keyword>
<keyword evidence="7" id="KW-0408">Iron</keyword>
<dbReference type="PROSITE" id="PS51918">
    <property type="entry name" value="RADICAL_SAM"/>
    <property type="match status" value="1"/>
</dbReference>
<dbReference type="InterPro" id="IPR000385">
    <property type="entry name" value="MoaA_NifB_PqqE_Fe-S-bd_CS"/>
</dbReference>
<keyword evidence="8" id="KW-0411">Iron-sulfur</keyword>
<comment type="catalytic activity">
    <reaction evidence="12">
        <text>GTP + AH2 + S-adenosyl-L-methionine = (8S)-3',8-cyclo-7,8-dihydroguanosine 5'-triphosphate + 5'-deoxyadenosine + L-methionine + A + H(+)</text>
        <dbReference type="Rhea" id="RHEA:49576"/>
        <dbReference type="ChEBI" id="CHEBI:13193"/>
        <dbReference type="ChEBI" id="CHEBI:15378"/>
        <dbReference type="ChEBI" id="CHEBI:17319"/>
        <dbReference type="ChEBI" id="CHEBI:17499"/>
        <dbReference type="ChEBI" id="CHEBI:37565"/>
        <dbReference type="ChEBI" id="CHEBI:57844"/>
        <dbReference type="ChEBI" id="CHEBI:59789"/>
        <dbReference type="ChEBI" id="CHEBI:131766"/>
        <dbReference type="EC" id="4.1.99.22"/>
    </reaction>
</comment>
<dbReference type="SUPFAM" id="SSF102114">
    <property type="entry name" value="Radical SAM enzymes"/>
    <property type="match status" value="1"/>
</dbReference>
<dbReference type="Gene3D" id="3.20.20.70">
    <property type="entry name" value="Aldolase class I"/>
    <property type="match status" value="1"/>
</dbReference>
<dbReference type="InterPro" id="IPR006638">
    <property type="entry name" value="Elp3/MiaA/NifB-like_rSAM"/>
</dbReference>
<evidence type="ECO:0000256" key="8">
    <source>
        <dbReference type="ARBA" id="ARBA00023014"/>
    </source>
</evidence>
<sequence>MDKRSKSTPSSLTDPTGRRISYLRISLTERCNLRCGYCYSPNTSDLSRNEPLTKPELYRLIEAFSHLGIDKIRFTGGEPLLRSDFVEIVEQTTKNFHVPIIGLTTNGVLLKPILPKLIGLGLNRLNISLDSLIQETFQSITGCDSLHTVLDAISMAEQSGAFPFVKVNTVVMKDINSGEINDMARWALQKKIDLRFIEYMPTQNNGWGEERFIPEDEMRQRIELDLIPVNNSGASSGPARTYQVPGYPGRLSFISAVSHKFCRDCNRLRLTSTGQLIGCLFREQKIDLKKLLRMGSSIEDISDFIQNAIAYGQFRKPYDSMVDYRPSMVAVGG</sequence>
<evidence type="ECO:0000256" key="7">
    <source>
        <dbReference type="ARBA" id="ARBA00023004"/>
    </source>
</evidence>